<dbReference type="Pfam" id="PF00892">
    <property type="entry name" value="EamA"/>
    <property type="match status" value="2"/>
</dbReference>
<feature type="transmembrane region" description="Helical" evidence="1">
    <location>
        <begin position="34"/>
        <end position="55"/>
    </location>
</feature>
<feature type="transmembrane region" description="Helical" evidence="1">
    <location>
        <begin position="67"/>
        <end position="87"/>
    </location>
</feature>
<feature type="transmembrane region" description="Helical" evidence="1">
    <location>
        <begin position="287"/>
        <end position="304"/>
    </location>
</feature>
<evidence type="ECO:0000256" key="1">
    <source>
        <dbReference type="SAM" id="Phobius"/>
    </source>
</evidence>
<feature type="domain" description="EamA" evidence="2">
    <location>
        <begin position="34"/>
        <end position="166"/>
    </location>
</feature>
<dbReference type="PANTHER" id="PTHR22911">
    <property type="entry name" value="ACYL-MALONYL CONDENSING ENZYME-RELATED"/>
    <property type="match status" value="1"/>
</dbReference>
<proteinExistence type="predicted"/>
<dbReference type="RefSeq" id="WP_370058140.1">
    <property type="nucleotide sequence ID" value="NZ_JBGBYD010000002.1"/>
</dbReference>
<keyword evidence="1" id="KW-0812">Transmembrane</keyword>
<keyword evidence="4" id="KW-1185">Reference proteome</keyword>
<accession>A0ABV4GLA8</accession>
<feature type="transmembrane region" description="Helical" evidence="1">
    <location>
        <begin position="125"/>
        <end position="143"/>
    </location>
</feature>
<protein>
    <submittedName>
        <fullName evidence="3">Drug/metabolite transporter (DMT)-like permease</fullName>
    </submittedName>
</protein>
<feature type="transmembrane region" description="Helical" evidence="1">
    <location>
        <begin position="152"/>
        <end position="169"/>
    </location>
</feature>
<dbReference type="EMBL" id="JBGBZN010000002">
    <property type="protein sequence ID" value="MEY9472739.1"/>
    <property type="molecule type" value="Genomic_DNA"/>
</dbReference>
<feature type="transmembrane region" description="Helical" evidence="1">
    <location>
        <begin position="175"/>
        <end position="193"/>
    </location>
</feature>
<dbReference type="PANTHER" id="PTHR22911:SF103">
    <property type="entry name" value="BLR2811 PROTEIN"/>
    <property type="match status" value="1"/>
</dbReference>
<keyword evidence="1" id="KW-0472">Membrane</keyword>
<evidence type="ECO:0000313" key="3">
    <source>
        <dbReference type="EMBL" id="MEY9472739.1"/>
    </source>
</evidence>
<comment type="caution">
    <text evidence="3">The sequence shown here is derived from an EMBL/GenBank/DDBJ whole genome shotgun (WGS) entry which is preliminary data.</text>
</comment>
<dbReference type="InterPro" id="IPR000620">
    <property type="entry name" value="EamA_dom"/>
</dbReference>
<gene>
    <name evidence="3" type="ORF">ABH992_005138</name>
</gene>
<evidence type="ECO:0000259" key="2">
    <source>
        <dbReference type="Pfam" id="PF00892"/>
    </source>
</evidence>
<feature type="transmembrane region" description="Helical" evidence="1">
    <location>
        <begin position="99"/>
        <end position="119"/>
    </location>
</feature>
<feature type="transmembrane region" description="Helical" evidence="1">
    <location>
        <begin position="205"/>
        <end position="226"/>
    </location>
</feature>
<feature type="domain" description="EamA" evidence="2">
    <location>
        <begin position="174"/>
        <end position="303"/>
    </location>
</feature>
<reference evidence="3 4" key="1">
    <citation type="submission" date="2024-07" db="EMBL/GenBank/DDBJ databases">
        <title>Genomic Encyclopedia of Type Strains, Phase V (KMG-V): Genome sequencing to study the core and pangenomes of soil and plant-associated prokaryotes.</title>
        <authorList>
            <person name="Whitman W."/>
        </authorList>
    </citation>
    <scope>NUCLEOTIDE SEQUENCE [LARGE SCALE GENOMIC DNA]</scope>
    <source>
        <strain evidence="3 4">USDA 222</strain>
    </source>
</reference>
<sequence length="318" mass="33388">MFAGSSVCCTRPLSLGTGYMATTVESEARARPTLGIVLMAAAMLSIPLVDGIAKYLSADYSPLFIAWARYAVASAVVLPVAAIRYKGEIFPAERRASHMLRTVFLVTGMTLYFLSIATVPLATAVSAYFVGPVIAVALAAMVLKERLTQRKLASLALGFTGAIVILRPGGDIEPGILLALGAGLTFALYLIATRQASLVSDPVKTLAFQCVVGMVLLTPQAILTWATPAWDAVMFFLALGALSAFSHVLSIAAFRFAEASTLSPLVYLELLGSTAIGYLVFKDIPQGSTIAGAILIVAAGLILLKRPSGVDQSRPGKC</sequence>
<dbReference type="SUPFAM" id="SSF103481">
    <property type="entry name" value="Multidrug resistance efflux transporter EmrE"/>
    <property type="match status" value="2"/>
</dbReference>
<dbReference type="Proteomes" id="UP001565474">
    <property type="component" value="Unassembled WGS sequence"/>
</dbReference>
<feature type="transmembrane region" description="Helical" evidence="1">
    <location>
        <begin position="265"/>
        <end position="281"/>
    </location>
</feature>
<organism evidence="3 4">
    <name type="scientific">Bradyrhizobium yuanmingense</name>
    <dbReference type="NCBI Taxonomy" id="108015"/>
    <lineage>
        <taxon>Bacteria</taxon>
        <taxon>Pseudomonadati</taxon>
        <taxon>Pseudomonadota</taxon>
        <taxon>Alphaproteobacteria</taxon>
        <taxon>Hyphomicrobiales</taxon>
        <taxon>Nitrobacteraceae</taxon>
        <taxon>Bradyrhizobium</taxon>
    </lineage>
</organism>
<evidence type="ECO:0000313" key="4">
    <source>
        <dbReference type="Proteomes" id="UP001565474"/>
    </source>
</evidence>
<feature type="transmembrane region" description="Helical" evidence="1">
    <location>
        <begin position="232"/>
        <end position="253"/>
    </location>
</feature>
<dbReference type="InterPro" id="IPR037185">
    <property type="entry name" value="EmrE-like"/>
</dbReference>
<name>A0ABV4GLA8_9BRAD</name>
<keyword evidence="1" id="KW-1133">Transmembrane helix</keyword>